<evidence type="ECO:0000256" key="6">
    <source>
        <dbReference type="ARBA" id="ARBA00034546"/>
    </source>
</evidence>
<evidence type="ECO:0000256" key="5">
    <source>
        <dbReference type="ARBA" id="ARBA00033740"/>
    </source>
</evidence>
<dbReference type="SUPFAM" id="SSF48576">
    <property type="entry name" value="Terpenoid synthases"/>
    <property type="match status" value="1"/>
</dbReference>
<keyword evidence="3" id="KW-0479">Metal-binding</keyword>
<evidence type="ECO:0000256" key="1">
    <source>
        <dbReference type="ARBA" id="ARBA00001946"/>
    </source>
</evidence>
<sequence length="368" mass="43134">MEALSLQEMELKMFDETYEKLRKELTSFDDDELRDAKLWFDKVLQYNVPHGKKNRGLAVSQMFVLLASKNDLTEENIELSRIVGWCIEFMHANALIIDDIMDQSVTRRSRPCWYRQVNYIFLRFSITVYPKPNVGFMALNDAMLLRSAIYETINKHCSGHPMQHKILDMFLVAYQNSEYGQCLDGLTTQEGSKPDFSLFTASRYAAIVKYKTSLYSFDLPVRLAMYLAEITDEKVHEKVTVILLRIGHLFQVQDDYLDCYGDPEVIGKIGTDIENGKCSWLAVEAFKRLNCEQKKIFTENYGIETEDSVKIIKDIYNQLHLQNIFKEYEAKEFNEICKMIEEFEKTNGKEVNAQVFFKLLDWIYKREK</sequence>
<dbReference type="OrthoDB" id="10257492at2759"/>
<comment type="similarity">
    <text evidence="7">Belongs to the FPP/GGPP synthase family.</text>
</comment>
<evidence type="ECO:0000256" key="4">
    <source>
        <dbReference type="ARBA" id="ARBA00022842"/>
    </source>
</evidence>
<evidence type="ECO:0000313" key="8">
    <source>
        <dbReference type="EMBL" id="RWS00450.1"/>
    </source>
</evidence>
<name>A0A3S3NRJ7_9ACAR</name>
<dbReference type="PROSITE" id="PS00444">
    <property type="entry name" value="POLYPRENYL_SYNTHASE_2"/>
    <property type="match status" value="1"/>
</dbReference>
<dbReference type="AlphaFoldDB" id="A0A3S3NRJ7"/>
<dbReference type="PANTHER" id="PTHR11525">
    <property type="entry name" value="FARNESYL-PYROPHOSPHATE SYNTHETASE"/>
    <property type="match status" value="1"/>
</dbReference>
<dbReference type="InterPro" id="IPR039702">
    <property type="entry name" value="FPS1-like"/>
</dbReference>
<dbReference type="GO" id="GO:0004337">
    <property type="term" value="F:(2E,6E)-farnesyl diphosphate synthase activity"/>
    <property type="evidence" value="ECO:0007669"/>
    <property type="project" value="TreeGrafter"/>
</dbReference>
<evidence type="ECO:0000256" key="3">
    <source>
        <dbReference type="ARBA" id="ARBA00022723"/>
    </source>
</evidence>
<dbReference type="SFLD" id="SFLDS00005">
    <property type="entry name" value="Isoprenoid_Synthase_Type_I"/>
    <property type="match status" value="1"/>
</dbReference>
<reference evidence="8 9" key="1">
    <citation type="journal article" date="2018" name="Gigascience">
        <title>Genomes of trombidid mites reveal novel predicted allergens and laterally-transferred genes associated with secondary metabolism.</title>
        <authorList>
            <person name="Dong X."/>
            <person name="Chaisiri K."/>
            <person name="Xia D."/>
            <person name="Armstrong S.D."/>
            <person name="Fang Y."/>
            <person name="Donnelly M.J."/>
            <person name="Kadowaki T."/>
            <person name="McGarry J.W."/>
            <person name="Darby A.C."/>
            <person name="Makepeace B.L."/>
        </authorList>
    </citation>
    <scope>NUCLEOTIDE SEQUENCE [LARGE SCALE GENOMIC DNA]</scope>
    <source>
        <strain evidence="8">UoL-WK</strain>
    </source>
</reference>
<dbReference type="Proteomes" id="UP000285301">
    <property type="component" value="Unassembled WGS sequence"/>
</dbReference>
<dbReference type="EMBL" id="NCKU01011412">
    <property type="protein sequence ID" value="RWS00450.1"/>
    <property type="molecule type" value="Genomic_DNA"/>
</dbReference>
<comment type="cofactor">
    <cofactor evidence="1">
        <name>Mg(2+)</name>
        <dbReference type="ChEBI" id="CHEBI:18420"/>
    </cofactor>
</comment>
<comment type="caution">
    <text evidence="8">The sequence shown here is derived from an EMBL/GenBank/DDBJ whole genome shotgun (WGS) entry which is preliminary data.</text>
</comment>
<dbReference type="Pfam" id="PF00348">
    <property type="entry name" value="polyprenyl_synt"/>
    <property type="match status" value="1"/>
</dbReference>
<dbReference type="InterPro" id="IPR033749">
    <property type="entry name" value="Polyprenyl_synt_CS"/>
</dbReference>
<dbReference type="GO" id="GO:0005737">
    <property type="term" value="C:cytoplasm"/>
    <property type="evidence" value="ECO:0007669"/>
    <property type="project" value="TreeGrafter"/>
</dbReference>
<dbReference type="STRING" id="1965070.A0A3S3NRJ7"/>
<comment type="pathway">
    <text evidence="5">Pheromone biosynthesis.</text>
</comment>
<dbReference type="PANTHER" id="PTHR11525:SF0">
    <property type="entry name" value="FARNESYL PYROPHOSPHATE SYNTHASE"/>
    <property type="match status" value="1"/>
</dbReference>
<evidence type="ECO:0000256" key="2">
    <source>
        <dbReference type="ARBA" id="ARBA00022679"/>
    </source>
</evidence>
<dbReference type="InterPro" id="IPR000092">
    <property type="entry name" value="Polyprenyl_synt"/>
</dbReference>
<dbReference type="GO" id="GO:0045337">
    <property type="term" value="P:farnesyl diphosphate biosynthetic process"/>
    <property type="evidence" value="ECO:0007669"/>
    <property type="project" value="TreeGrafter"/>
</dbReference>
<keyword evidence="9" id="KW-1185">Reference proteome</keyword>
<keyword evidence="4" id="KW-0460">Magnesium</keyword>
<dbReference type="GO" id="GO:0042811">
    <property type="term" value="P:pheromone biosynthetic process"/>
    <property type="evidence" value="ECO:0007669"/>
    <property type="project" value="UniProtKB-ARBA"/>
</dbReference>
<dbReference type="CDD" id="cd00685">
    <property type="entry name" value="Trans_IPPS_HT"/>
    <property type="match status" value="1"/>
</dbReference>
<dbReference type="GO" id="GO:0046872">
    <property type="term" value="F:metal ion binding"/>
    <property type="evidence" value="ECO:0007669"/>
    <property type="project" value="UniProtKB-KW"/>
</dbReference>
<organism evidence="8 9">
    <name type="scientific">Dinothrombium tinctorium</name>
    <dbReference type="NCBI Taxonomy" id="1965070"/>
    <lineage>
        <taxon>Eukaryota</taxon>
        <taxon>Metazoa</taxon>
        <taxon>Ecdysozoa</taxon>
        <taxon>Arthropoda</taxon>
        <taxon>Chelicerata</taxon>
        <taxon>Arachnida</taxon>
        <taxon>Acari</taxon>
        <taxon>Acariformes</taxon>
        <taxon>Trombidiformes</taxon>
        <taxon>Prostigmata</taxon>
        <taxon>Anystina</taxon>
        <taxon>Parasitengona</taxon>
        <taxon>Trombidioidea</taxon>
        <taxon>Trombidiidae</taxon>
        <taxon>Dinothrombium</taxon>
    </lineage>
</organism>
<accession>A0A3S3NRJ7</accession>
<keyword evidence="2 7" id="KW-0808">Transferase</keyword>
<dbReference type="Gene3D" id="1.10.600.10">
    <property type="entry name" value="Farnesyl Diphosphate Synthase"/>
    <property type="match status" value="1"/>
</dbReference>
<dbReference type="InterPro" id="IPR008949">
    <property type="entry name" value="Isoprenoid_synthase_dom_sf"/>
</dbReference>
<protein>
    <recommendedName>
        <fullName evidence="6">Farnesyl pyrophosphate synthase</fullName>
    </recommendedName>
</protein>
<proteinExistence type="inferred from homology"/>
<gene>
    <name evidence="8" type="ORF">B4U79_05774</name>
</gene>
<dbReference type="GO" id="GO:0004161">
    <property type="term" value="F:dimethylallyltranstransferase activity"/>
    <property type="evidence" value="ECO:0007669"/>
    <property type="project" value="TreeGrafter"/>
</dbReference>
<evidence type="ECO:0000256" key="7">
    <source>
        <dbReference type="RuleBase" id="RU004466"/>
    </source>
</evidence>
<evidence type="ECO:0000313" key="9">
    <source>
        <dbReference type="Proteomes" id="UP000285301"/>
    </source>
</evidence>